<dbReference type="EnsemblPlants" id="AVESA.00010b.r2.5AG0833440.1">
    <property type="protein sequence ID" value="AVESA.00010b.r2.5AG0833440.1.CDS"/>
    <property type="gene ID" value="AVESA.00010b.r2.5AG0833440"/>
</dbReference>
<evidence type="ECO:0000313" key="1">
    <source>
        <dbReference type="EnsemblPlants" id="AVESA.00010b.r2.5AG0833440.1.CDS"/>
    </source>
</evidence>
<accession>A0ACD5XPM2</accession>
<organism evidence="1 2">
    <name type="scientific">Avena sativa</name>
    <name type="common">Oat</name>
    <dbReference type="NCBI Taxonomy" id="4498"/>
    <lineage>
        <taxon>Eukaryota</taxon>
        <taxon>Viridiplantae</taxon>
        <taxon>Streptophyta</taxon>
        <taxon>Embryophyta</taxon>
        <taxon>Tracheophyta</taxon>
        <taxon>Spermatophyta</taxon>
        <taxon>Magnoliopsida</taxon>
        <taxon>Liliopsida</taxon>
        <taxon>Poales</taxon>
        <taxon>Poaceae</taxon>
        <taxon>BOP clade</taxon>
        <taxon>Pooideae</taxon>
        <taxon>Poodae</taxon>
        <taxon>Poeae</taxon>
        <taxon>Poeae Chloroplast Group 1 (Aveneae type)</taxon>
        <taxon>Aveninae</taxon>
        <taxon>Avena</taxon>
    </lineage>
</organism>
<reference evidence="1" key="1">
    <citation type="submission" date="2021-05" db="EMBL/GenBank/DDBJ databases">
        <authorList>
            <person name="Scholz U."/>
            <person name="Mascher M."/>
            <person name="Fiebig A."/>
        </authorList>
    </citation>
    <scope>NUCLEOTIDE SEQUENCE [LARGE SCALE GENOMIC DNA]</scope>
</reference>
<name>A0ACD5XPM2_AVESA</name>
<reference evidence="1" key="2">
    <citation type="submission" date="2025-09" db="UniProtKB">
        <authorList>
            <consortium name="EnsemblPlants"/>
        </authorList>
    </citation>
    <scope>IDENTIFICATION</scope>
</reference>
<keyword evidence="2" id="KW-1185">Reference proteome</keyword>
<proteinExistence type="predicted"/>
<dbReference type="Proteomes" id="UP001732700">
    <property type="component" value="Chromosome 5A"/>
</dbReference>
<protein>
    <submittedName>
        <fullName evidence="1">Uncharacterized protein</fullName>
    </submittedName>
</protein>
<sequence>MQLNRGAEGGGRGCGVPDGTQLRSRERELVAQLHELLFPSPPPPSAAGGSMSWSSSSLSADLFVERCSLPVEAPASCGKRRGRGSKRVREGHPHEEQKQRGGGCSTATKAARGSRRRKEGTTTTTIVTTVPDFDGYQWKKYGQKQIEAAKYPRSYYRCTNSIDQACPAKRTVQRNEDGDGDGNGGQPKYTVVYISEHSCKTAEAVAAPVILETTVRTKSLAAPNDAVVFSSSSSAVSTGTQSPATSDITWSGCTVAGANPTPTEFAADSDCWEWHPSPETPAVAAAALLQEMDFARPIMSPVHVAATDGSWINDLFVNESLFVLNSCQLFGF</sequence>
<evidence type="ECO:0000313" key="2">
    <source>
        <dbReference type="Proteomes" id="UP001732700"/>
    </source>
</evidence>